<dbReference type="AlphaFoldDB" id="A0A3R6DEF1"/>
<proteinExistence type="predicted"/>
<dbReference type="EMBL" id="QSFP01000013">
    <property type="protein sequence ID" value="RHA66276.1"/>
    <property type="molecule type" value="Genomic_DNA"/>
</dbReference>
<reference evidence="1 2" key="1">
    <citation type="submission" date="2018-08" db="EMBL/GenBank/DDBJ databases">
        <title>A genome reference for cultivated species of the human gut microbiota.</title>
        <authorList>
            <person name="Zou Y."/>
            <person name="Xue W."/>
            <person name="Luo G."/>
        </authorList>
    </citation>
    <scope>NUCLEOTIDE SEQUENCE [LARGE SCALE GENOMIC DNA]</scope>
    <source>
        <strain evidence="1 2">AM43-11</strain>
    </source>
</reference>
<organism evidence="1 2">
    <name type="scientific">Roseburia intestinalis</name>
    <dbReference type="NCBI Taxonomy" id="166486"/>
    <lineage>
        <taxon>Bacteria</taxon>
        <taxon>Bacillati</taxon>
        <taxon>Bacillota</taxon>
        <taxon>Clostridia</taxon>
        <taxon>Lachnospirales</taxon>
        <taxon>Lachnospiraceae</taxon>
        <taxon>Roseburia</taxon>
    </lineage>
</organism>
<evidence type="ECO:0000313" key="2">
    <source>
        <dbReference type="Proteomes" id="UP000284465"/>
    </source>
</evidence>
<sequence length="94" mass="10840">MITREMIRNGFESGTVSIEEEYAGCIGICCRIGDNAFYFLGSEDDDLTKEEYWESHTLDMTIDMIFNILKDIESAEEHGLDENELDYYTSVLAY</sequence>
<dbReference type="RefSeq" id="WP_118591783.1">
    <property type="nucleotide sequence ID" value="NZ_QSFP01000013.1"/>
</dbReference>
<name>A0A3R6DEF1_9FIRM</name>
<protein>
    <submittedName>
        <fullName evidence="1">Uncharacterized protein</fullName>
    </submittedName>
</protein>
<evidence type="ECO:0000313" key="1">
    <source>
        <dbReference type="EMBL" id="RHA66276.1"/>
    </source>
</evidence>
<comment type="caution">
    <text evidence="1">The sequence shown here is derived from an EMBL/GenBank/DDBJ whole genome shotgun (WGS) entry which is preliminary data.</text>
</comment>
<gene>
    <name evidence="1" type="ORF">DW927_12115</name>
</gene>
<accession>A0A3R6DEF1</accession>
<dbReference type="Proteomes" id="UP000284465">
    <property type="component" value="Unassembled WGS sequence"/>
</dbReference>